<keyword evidence="14" id="KW-1185">Reference proteome</keyword>
<feature type="transmembrane region" description="Helical" evidence="12">
    <location>
        <begin position="178"/>
        <end position="199"/>
    </location>
</feature>
<evidence type="ECO:0000256" key="7">
    <source>
        <dbReference type="ARBA" id="ARBA00022989"/>
    </source>
</evidence>
<feature type="transmembrane region" description="Helical" evidence="12">
    <location>
        <begin position="595"/>
        <end position="616"/>
    </location>
</feature>
<feature type="transmembrane region" description="Helical" evidence="12">
    <location>
        <begin position="430"/>
        <end position="450"/>
    </location>
</feature>
<evidence type="ECO:0000256" key="6">
    <source>
        <dbReference type="ARBA" id="ARBA00022781"/>
    </source>
</evidence>
<feature type="region of interest" description="Disordered" evidence="11">
    <location>
        <begin position="62"/>
        <end position="102"/>
    </location>
</feature>
<feature type="region of interest" description="Disordered" evidence="11">
    <location>
        <begin position="1"/>
        <end position="48"/>
    </location>
</feature>
<reference evidence="13" key="2">
    <citation type="submission" date="2022-10" db="EMBL/GenBank/DDBJ databases">
        <authorList>
            <consortium name="ENA_rothamsted_submissions"/>
            <consortium name="culmorum"/>
            <person name="King R."/>
        </authorList>
    </citation>
    <scope>NUCLEOTIDE SEQUENCE</scope>
</reference>
<feature type="compositionally biased region" description="Basic and acidic residues" evidence="11">
    <location>
        <begin position="25"/>
        <end position="34"/>
    </location>
</feature>
<evidence type="ECO:0000256" key="2">
    <source>
        <dbReference type="ARBA" id="ARBA00006513"/>
    </source>
</evidence>
<feature type="transmembrane region" description="Helical" evidence="12">
    <location>
        <begin position="628"/>
        <end position="650"/>
    </location>
</feature>
<sequence length="769" mass="87850">MEEAETSKRTDEFVKSADDGLIGSDKQEPLKLQRQDSNASGQSFGQAPNNMTLQFVMPHQYGSGQRIHEDPHGFDTLQGAHRRSRPVSRNGSFHDSKSPGFVNTRLVNYNRGLSHQPSLRSQRPEPAAHHPPPSSEEEKSKMTRRFFATIISMCYAIFLLMFGLIVFIADALVDLHPLPQIFCIFMLVVGLIYFLFLYIDIRMHIGKARKAVNERDDQMRRYEDQIHHIEEHFQSSLEMRQTANGNVVQIPIPDIMMNPVKPISHRYCFATGRHGEFFYLKLGAAWFCFGLLIHSTLSIFYESVYLSLDSECFDALQLTVDILFPIYSIVILFLIFKYCNVIINGYRGAARIFFMHAIGTSLAFWIFTIVRETENAIELKRQYKYNYMDTIVDGFGHTLRSNSSIYAYQASEECPGSTDLNSIRRMFSPYLYPFVIEFCILVVGIFYMMWANINQCPKKKAAAAAHAHEHGHGHGGSAHGSHNDLHNSTTKLVHNNSFNLHPIHEEDHSPNGLVMPNRPGSSVSDHHNPLIYHESTDYKSSLVIYADCHSASRGLFAGMILMILKIVFIILLHVAVHNPDYADTGVIIDRSFELLILFVMIICVVCAYVQTAKLDINPHPISKLDDVLLFIAIPAFFSETIFSMVPAIVYGSYLNVAIIMAQLIQILLQTPWIIDALRRCSNSEELKREKPGRELVTFLTIANVALWIYYTFSVKTGDIQDERYKFYSDEIWSILNHLSLPLIMFYRFHASVCLVDIWRHSYEPGEFAH</sequence>
<feature type="transmembrane region" description="Helical" evidence="12">
    <location>
        <begin position="278"/>
        <end position="301"/>
    </location>
</feature>
<dbReference type="GO" id="GO:0015252">
    <property type="term" value="F:proton channel activity"/>
    <property type="evidence" value="ECO:0007669"/>
    <property type="project" value="InterPro"/>
</dbReference>
<dbReference type="AlphaFoldDB" id="A0A9N9RR62"/>
<evidence type="ECO:0000256" key="1">
    <source>
        <dbReference type="ARBA" id="ARBA00004651"/>
    </source>
</evidence>
<feature type="transmembrane region" description="Helical" evidence="12">
    <location>
        <begin position="316"/>
        <end position="336"/>
    </location>
</feature>
<keyword evidence="7 12" id="KW-1133">Transmembrane helix</keyword>
<proteinExistence type="inferred from homology"/>
<feature type="transmembrane region" description="Helical" evidence="12">
    <location>
        <begin position="348"/>
        <end position="370"/>
    </location>
</feature>
<keyword evidence="8" id="KW-0406">Ion transport</keyword>
<keyword evidence="10" id="KW-0407">Ion channel</keyword>
<evidence type="ECO:0000256" key="9">
    <source>
        <dbReference type="ARBA" id="ARBA00023136"/>
    </source>
</evidence>
<dbReference type="InterPro" id="IPR004878">
    <property type="entry name" value="Otopetrin"/>
</dbReference>
<accession>A0A9N9RR62</accession>
<feature type="region of interest" description="Disordered" evidence="11">
    <location>
        <begin position="115"/>
        <end position="140"/>
    </location>
</feature>
<feature type="transmembrane region" description="Helical" evidence="12">
    <location>
        <begin position="555"/>
        <end position="575"/>
    </location>
</feature>
<evidence type="ECO:0000256" key="5">
    <source>
        <dbReference type="ARBA" id="ARBA00022692"/>
    </source>
</evidence>
<dbReference type="PANTHER" id="PTHR21522">
    <property type="entry name" value="PROTON CHANNEL OTOP"/>
    <property type="match status" value="1"/>
</dbReference>
<dbReference type="PANTHER" id="PTHR21522:SF58">
    <property type="entry name" value="AGAP000074-PA"/>
    <property type="match status" value="1"/>
</dbReference>
<evidence type="ECO:0000256" key="11">
    <source>
        <dbReference type="SAM" id="MobiDB-lite"/>
    </source>
</evidence>
<keyword evidence="4" id="KW-1003">Cell membrane</keyword>
<reference evidence="13" key="1">
    <citation type="submission" date="2022-01" db="EMBL/GenBank/DDBJ databases">
        <authorList>
            <person name="King R."/>
        </authorList>
    </citation>
    <scope>NUCLEOTIDE SEQUENCE</scope>
</reference>
<evidence type="ECO:0000313" key="14">
    <source>
        <dbReference type="Proteomes" id="UP001153620"/>
    </source>
</evidence>
<comment type="subcellular location">
    <subcellularLocation>
        <location evidence="1">Cell membrane</location>
        <topology evidence="1">Multi-pass membrane protein</topology>
    </subcellularLocation>
</comment>
<keyword evidence="5 12" id="KW-0812">Transmembrane</keyword>
<comment type="similarity">
    <text evidence="2">Belongs to the otopetrin family.</text>
</comment>
<protein>
    <submittedName>
        <fullName evidence="13">Uncharacterized protein</fullName>
    </submittedName>
</protein>
<feature type="transmembrane region" description="Helical" evidence="12">
    <location>
        <begin position="695"/>
        <end position="712"/>
    </location>
</feature>
<feature type="compositionally biased region" description="Polar residues" evidence="11">
    <location>
        <begin position="35"/>
        <end position="48"/>
    </location>
</feature>
<organism evidence="13 14">
    <name type="scientific">Chironomus riparius</name>
    <dbReference type="NCBI Taxonomy" id="315576"/>
    <lineage>
        <taxon>Eukaryota</taxon>
        <taxon>Metazoa</taxon>
        <taxon>Ecdysozoa</taxon>
        <taxon>Arthropoda</taxon>
        <taxon>Hexapoda</taxon>
        <taxon>Insecta</taxon>
        <taxon>Pterygota</taxon>
        <taxon>Neoptera</taxon>
        <taxon>Endopterygota</taxon>
        <taxon>Diptera</taxon>
        <taxon>Nematocera</taxon>
        <taxon>Chironomoidea</taxon>
        <taxon>Chironomidae</taxon>
        <taxon>Chironominae</taxon>
        <taxon>Chironomus</taxon>
    </lineage>
</organism>
<evidence type="ECO:0000256" key="4">
    <source>
        <dbReference type="ARBA" id="ARBA00022475"/>
    </source>
</evidence>
<keyword evidence="3" id="KW-0813">Transport</keyword>
<gene>
    <name evidence="13" type="ORF">CHIRRI_LOCUS4370</name>
</gene>
<feature type="region of interest" description="Disordered" evidence="11">
    <location>
        <begin position="465"/>
        <end position="486"/>
    </location>
</feature>
<evidence type="ECO:0000313" key="13">
    <source>
        <dbReference type="EMBL" id="CAG9801442.1"/>
    </source>
</evidence>
<evidence type="ECO:0000256" key="12">
    <source>
        <dbReference type="SAM" id="Phobius"/>
    </source>
</evidence>
<dbReference type="GO" id="GO:0005886">
    <property type="term" value="C:plasma membrane"/>
    <property type="evidence" value="ECO:0007669"/>
    <property type="project" value="UniProtKB-SubCell"/>
</dbReference>
<evidence type="ECO:0000256" key="10">
    <source>
        <dbReference type="ARBA" id="ARBA00023303"/>
    </source>
</evidence>
<dbReference type="Pfam" id="PF03189">
    <property type="entry name" value="Otopetrin"/>
    <property type="match status" value="1"/>
</dbReference>
<keyword evidence="6" id="KW-0375">Hydrogen ion transport</keyword>
<feature type="compositionally biased region" description="Basic and acidic residues" evidence="11">
    <location>
        <begin position="1"/>
        <end position="18"/>
    </location>
</feature>
<dbReference type="Proteomes" id="UP001153620">
    <property type="component" value="Chromosome 1"/>
</dbReference>
<dbReference type="OrthoDB" id="6429739at2759"/>
<feature type="transmembrane region" description="Helical" evidence="12">
    <location>
        <begin position="146"/>
        <end position="172"/>
    </location>
</feature>
<keyword evidence="9 12" id="KW-0472">Membrane</keyword>
<name>A0A9N9RR62_9DIPT</name>
<evidence type="ECO:0000256" key="8">
    <source>
        <dbReference type="ARBA" id="ARBA00023065"/>
    </source>
</evidence>
<evidence type="ECO:0000256" key="3">
    <source>
        <dbReference type="ARBA" id="ARBA00022448"/>
    </source>
</evidence>
<dbReference type="EMBL" id="OU895877">
    <property type="protein sequence ID" value="CAG9801442.1"/>
    <property type="molecule type" value="Genomic_DNA"/>
</dbReference>